<evidence type="ECO:0000256" key="1">
    <source>
        <dbReference type="ARBA" id="ARBA00000968"/>
    </source>
</evidence>
<dbReference type="PIRSF" id="PIRSF000498">
    <property type="entry name" value="Riboflavin_syn_A"/>
    <property type="match status" value="1"/>
</dbReference>
<dbReference type="NCBIfam" id="NF009566">
    <property type="entry name" value="PRK13020.1"/>
    <property type="match status" value="1"/>
</dbReference>
<evidence type="ECO:0000256" key="2">
    <source>
        <dbReference type="ARBA" id="ARBA00002803"/>
    </source>
</evidence>
<dbReference type="PROSITE" id="PS51177">
    <property type="entry name" value="LUMAZINE_BIND"/>
    <property type="match status" value="2"/>
</dbReference>
<dbReference type="Proteomes" id="UP000553706">
    <property type="component" value="Unassembled WGS sequence"/>
</dbReference>
<dbReference type="GO" id="GO:0009231">
    <property type="term" value="P:riboflavin biosynthetic process"/>
    <property type="evidence" value="ECO:0007669"/>
    <property type="project" value="UniProtKB-KW"/>
</dbReference>
<keyword evidence="13" id="KW-1185">Reference proteome</keyword>
<dbReference type="Gene3D" id="2.40.30.20">
    <property type="match status" value="2"/>
</dbReference>
<dbReference type="GO" id="GO:0004746">
    <property type="term" value="F:riboflavin synthase activity"/>
    <property type="evidence" value="ECO:0007669"/>
    <property type="project" value="UniProtKB-UniRule"/>
</dbReference>
<evidence type="ECO:0000256" key="3">
    <source>
        <dbReference type="ARBA" id="ARBA00004887"/>
    </source>
</evidence>
<evidence type="ECO:0000256" key="6">
    <source>
        <dbReference type="ARBA" id="ARBA00022619"/>
    </source>
</evidence>
<dbReference type="EMBL" id="JACHFJ010000002">
    <property type="protein sequence ID" value="MBB5372569.1"/>
    <property type="molecule type" value="Genomic_DNA"/>
</dbReference>
<accession>A0A840VJY9</accession>
<gene>
    <name evidence="12" type="ORF">HNP71_000807</name>
</gene>
<dbReference type="InterPro" id="IPR017938">
    <property type="entry name" value="Riboflavin_synthase-like_b-brl"/>
</dbReference>
<evidence type="ECO:0000256" key="8">
    <source>
        <dbReference type="ARBA" id="ARBA00022737"/>
    </source>
</evidence>
<evidence type="ECO:0000256" key="5">
    <source>
        <dbReference type="ARBA" id="ARBA00013950"/>
    </source>
</evidence>
<evidence type="ECO:0000256" key="9">
    <source>
        <dbReference type="NCBIfam" id="TIGR00187"/>
    </source>
</evidence>
<protein>
    <recommendedName>
        <fullName evidence="5 9">Riboflavin synthase</fullName>
        <ecNumber evidence="4 9">2.5.1.9</ecNumber>
    </recommendedName>
</protein>
<dbReference type="Pfam" id="PF00677">
    <property type="entry name" value="Lum_binding"/>
    <property type="match status" value="2"/>
</dbReference>
<dbReference type="PANTHER" id="PTHR21098">
    <property type="entry name" value="RIBOFLAVIN SYNTHASE ALPHA CHAIN"/>
    <property type="match status" value="1"/>
</dbReference>
<comment type="caution">
    <text evidence="12">The sequence shown here is derived from an EMBL/GenBank/DDBJ whole genome shotgun (WGS) entry which is preliminary data.</text>
</comment>
<evidence type="ECO:0000256" key="7">
    <source>
        <dbReference type="ARBA" id="ARBA00022679"/>
    </source>
</evidence>
<evidence type="ECO:0000313" key="12">
    <source>
        <dbReference type="EMBL" id="MBB5372569.1"/>
    </source>
</evidence>
<dbReference type="EC" id="2.5.1.9" evidence="4 9"/>
<dbReference type="PANTHER" id="PTHR21098:SF12">
    <property type="entry name" value="RIBOFLAVIN SYNTHASE"/>
    <property type="match status" value="1"/>
</dbReference>
<dbReference type="SUPFAM" id="SSF63380">
    <property type="entry name" value="Riboflavin synthase domain-like"/>
    <property type="match status" value="2"/>
</dbReference>
<dbReference type="InterPro" id="IPR001783">
    <property type="entry name" value="Lumazine-bd"/>
</dbReference>
<keyword evidence="6" id="KW-0686">Riboflavin biosynthesis</keyword>
<dbReference type="NCBIfam" id="NF006767">
    <property type="entry name" value="PRK09289.1"/>
    <property type="match status" value="1"/>
</dbReference>
<comment type="pathway">
    <text evidence="3">Cofactor biosynthesis; riboflavin biosynthesis; riboflavin from 2-hydroxy-3-oxobutyl phosphate and 5-amino-6-(D-ribitylamino)uracil: step 2/2.</text>
</comment>
<sequence>MFTGLITGVGTVREVQPLGGGKDARFVIATPDNAAWKGADKALGASIACSGVCLTVVEAGEDWFAVEVSAETLSKTTLSAWKPGAKINLEGSLRLGDEIGGHLVSGHVDGLAEIVSATPENGSTRWVFRLPPELAPYVAPKGSIAINGVSLTVNEVEGLTFGINIIPHTAAHTNFHTLQVGDAVNVEIDMLARYVARQLSFKDA</sequence>
<dbReference type="RefSeq" id="WP_183265580.1">
    <property type="nucleotide sequence ID" value="NZ_JACHFJ010000002.1"/>
</dbReference>
<evidence type="ECO:0000313" key="13">
    <source>
        <dbReference type="Proteomes" id="UP000553706"/>
    </source>
</evidence>
<feature type="domain" description="Lumazine-binding" evidence="11">
    <location>
        <begin position="103"/>
        <end position="199"/>
    </location>
</feature>
<dbReference type="CDD" id="cd00402">
    <property type="entry name" value="Riboflavin_synthase_like"/>
    <property type="match status" value="1"/>
</dbReference>
<organism evidence="12 13">
    <name type="scientific">Acidocella aromatica</name>
    <dbReference type="NCBI Taxonomy" id="1303579"/>
    <lineage>
        <taxon>Bacteria</taxon>
        <taxon>Pseudomonadati</taxon>
        <taxon>Pseudomonadota</taxon>
        <taxon>Alphaproteobacteria</taxon>
        <taxon>Acetobacterales</taxon>
        <taxon>Acidocellaceae</taxon>
        <taxon>Acidocella</taxon>
    </lineage>
</organism>
<evidence type="ECO:0000259" key="11">
    <source>
        <dbReference type="PROSITE" id="PS51177"/>
    </source>
</evidence>
<feature type="repeat" description="Lumazine-binding" evidence="10">
    <location>
        <begin position="1"/>
        <end position="102"/>
    </location>
</feature>
<evidence type="ECO:0000256" key="4">
    <source>
        <dbReference type="ARBA" id="ARBA00012827"/>
    </source>
</evidence>
<feature type="domain" description="Lumazine-binding" evidence="11">
    <location>
        <begin position="1"/>
        <end position="102"/>
    </location>
</feature>
<proteinExistence type="predicted"/>
<name>A0A840VJY9_9PROT</name>
<feature type="repeat" description="Lumazine-binding" evidence="10">
    <location>
        <begin position="103"/>
        <end position="199"/>
    </location>
</feature>
<comment type="function">
    <text evidence="2">Catalyzes the dismutation of two molecules of 6,7-dimethyl-8-ribityllumazine, resulting in the formation of riboflavin and 5-amino-6-(D-ribitylamino)uracil.</text>
</comment>
<dbReference type="NCBIfam" id="TIGR00187">
    <property type="entry name" value="ribE"/>
    <property type="match status" value="1"/>
</dbReference>
<dbReference type="InterPro" id="IPR026017">
    <property type="entry name" value="Lumazine-bd_dom"/>
</dbReference>
<keyword evidence="7 12" id="KW-0808">Transferase</keyword>
<reference evidence="12 13" key="1">
    <citation type="submission" date="2020-08" db="EMBL/GenBank/DDBJ databases">
        <title>Genomic Encyclopedia of Type Strains, Phase IV (KMG-IV): sequencing the most valuable type-strain genomes for metagenomic binning, comparative biology and taxonomic classification.</title>
        <authorList>
            <person name="Goeker M."/>
        </authorList>
    </citation>
    <scope>NUCLEOTIDE SEQUENCE [LARGE SCALE GENOMIC DNA]</scope>
    <source>
        <strain evidence="12 13">DSM 27026</strain>
    </source>
</reference>
<dbReference type="AlphaFoldDB" id="A0A840VJY9"/>
<evidence type="ECO:0000256" key="10">
    <source>
        <dbReference type="PROSITE-ProRule" id="PRU00524"/>
    </source>
</evidence>
<dbReference type="FunFam" id="2.40.30.20:FF:000004">
    <property type="entry name" value="Riboflavin synthase, alpha subunit"/>
    <property type="match status" value="1"/>
</dbReference>
<comment type="catalytic activity">
    <reaction evidence="1">
        <text>2 6,7-dimethyl-8-(1-D-ribityl)lumazine + H(+) = 5-amino-6-(D-ribitylamino)uracil + riboflavin</text>
        <dbReference type="Rhea" id="RHEA:20772"/>
        <dbReference type="ChEBI" id="CHEBI:15378"/>
        <dbReference type="ChEBI" id="CHEBI:15934"/>
        <dbReference type="ChEBI" id="CHEBI:57986"/>
        <dbReference type="ChEBI" id="CHEBI:58201"/>
        <dbReference type="EC" id="2.5.1.9"/>
    </reaction>
</comment>
<dbReference type="InterPro" id="IPR023366">
    <property type="entry name" value="ATP_synth_asu-like_sf"/>
</dbReference>
<keyword evidence="8" id="KW-0677">Repeat</keyword>